<dbReference type="Pfam" id="PF01566">
    <property type="entry name" value="Nramp"/>
    <property type="match status" value="1"/>
</dbReference>
<protein>
    <recommendedName>
        <fullName evidence="7">Divalent metal cation transporter MntH</fullName>
    </recommendedName>
</protein>
<evidence type="ECO:0000256" key="6">
    <source>
        <dbReference type="ARBA" id="ARBA00023136"/>
    </source>
</evidence>
<dbReference type="EMBL" id="LLYA01000170">
    <property type="protein sequence ID" value="KRR21841.1"/>
    <property type="molecule type" value="Genomic_DNA"/>
</dbReference>
<evidence type="ECO:0000313" key="9">
    <source>
        <dbReference type="Proteomes" id="UP000052023"/>
    </source>
</evidence>
<comment type="function">
    <text evidence="7">H(+)-stimulated, divalent metal cation uptake system.</text>
</comment>
<feature type="transmembrane region" description="Helical" evidence="7">
    <location>
        <begin position="133"/>
        <end position="156"/>
    </location>
</feature>
<keyword evidence="9" id="KW-1185">Reference proteome</keyword>
<proteinExistence type="inferred from homology"/>
<name>A0A0R3MPI3_9BRAD</name>
<keyword evidence="2 7" id="KW-0813">Transport</keyword>
<comment type="subcellular location">
    <subcellularLocation>
        <location evidence="7">Cell membrane</location>
        <topology evidence="7">Multi-pass membrane protein</topology>
    </subcellularLocation>
    <subcellularLocation>
        <location evidence="1">Membrane</location>
        <topology evidence="1">Multi-pass membrane protein</topology>
    </subcellularLocation>
</comment>
<dbReference type="PRINTS" id="PR00447">
    <property type="entry name" value="NATRESASSCMP"/>
</dbReference>
<feature type="transmembrane region" description="Helical" evidence="7">
    <location>
        <begin position="190"/>
        <end position="216"/>
    </location>
</feature>
<evidence type="ECO:0000256" key="7">
    <source>
        <dbReference type="HAMAP-Rule" id="MF_00221"/>
    </source>
</evidence>
<feature type="transmembrane region" description="Helical" evidence="7">
    <location>
        <begin position="276"/>
        <end position="302"/>
    </location>
</feature>
<comment type="similarity">
    <text evidence="7">Belongs to the NRAMP family.</text>
</comment>
<organism evidence="8 9">
    <name type="scientific">Bradyrhizobium retamae</name>
    <dbReference type="NCBI Taxonomy" id="1300035"/>
    <lineage>
        <taxon>Bacteria</taxon>
        <taxon>Pseudomonadati</taxon>
        <taxon>Pseudomonadota</taxon>
        <taxon>Alphaproteobacteria</taxon>
        <taxon>Hyphomicrobiales</taxon>
        <taxon>Nitrobacteraceae</taxon>
        <taxon>Bradyrhizobium</taxon>
    </lineage>
</organism>
<keyword evidence="7" id="KW-0406">Ion transport</keyword>
<keyword evidence="4 7" id="KW-0769">Symport</keyword>
<feature type="transmembrane region" description="Helical" evidence="7">
    <location>
        <begin position="398"/>
        <end position="419"/>
    </location>
</feature>
<dbReference type="GO" id="GO:0015086">
    <property type="term" value="F:cadmium ion transmembrane transporter activity"/>
    <property type="evidence" value="ECO:0007669"/>
    <property type="project" value="TreeGrafter"/>
</dbReference>
<dbReference type="AlphaFoldDB" id="A0A0R3MPI3"/>
<dbReference type="GO" id="GO:0015293">
    <property type="term" value="F:symporter activity"/>
    <property type="evidence" value="ECO:0007669"/>
    <property type="project" value="UniProtKB-UniRule"/>
</dbReference>
<evidence type="ECO:0000256" key="5">
    <source>
        <dbReference type="ARBA" id="ARBA00022989"/>
    </source>
</evidence>
<dbReference type="Proteomes" id="UP000052023">
    <property type="component" value="Unassembled WGS sequence"/>
</dbReference>
<comment type="caution">
    <text evidence="8">The sequence shown here is derived from an EMBL/GenBank/DDBJ whole genome shotgun (WGS) entry which is preliminary data.</text>
</comment>
<feature type="transmembrane region" description="Helical" evidence="7">
    <location>
        <begin position="236"/>
        <end position="255"/>
    </location>
</feature>
<feature type="transmembrane region" description="Helical" evidence="7">
    <location>
        <begin position="162"/>
        <end position="183"/>
    </location>
</feature>
<dbReference type="PANTHER" id="PTHR11706:SF33">
    <property type="entry name" value="NATURAL RESISTANCE-ASSOCIATED MACROPHAGE PROTEIN 2"/>
    <property type="match status" value="1"/>
</dbReference>
<reference evidence="8 9" key="1">
    <citation type="submission" date="2014-03" db="EMBL/GenBank/DDBJ databases">
        <title>Bradyrhizobium valentinum sp. nov., isolated from effective nodules of Lupinus mariae-josephae, a lupine endemic of basic-lime soils in Eastern Spain.</title>
        <authorList>
            <person name="Duran D."/>
            <person name="Rey L."/>
            <person name="Navarro A."/>
            <person name="Busquets A."/>
            <person name="Imperial J."/>
            <person name="Ruiz-Argueso T."/>
        </authorList>
    </citation>
    <scope>NUCLEOTIDE SEQUENCE [LARGE SCALE GENOMIC DNA]</scope>
    <source>
        <strain evidence="8 9">Ro19</strain>
    </source>
</reference>
<dbReference type="PANTHER" id="PTHR11706">
    <property type="entry name" value="SOLUTE CARRIER PROTEIN FAMILY 11 MEMBER"/>
    <property type="match status" value="1"/>
</dbReference>
<keyword evidence="5 7" id="KW-1133">Transmembrane helix</keyword>
<feature type="transmembrane region" description="Helical" evidence="7">
    <location>
        <begin position="86"/>
        <end position="113"/>
    </location>
</feature>
<dbReference type="GO" id="GO:0005384">
    <property type="term" value="F:manganese ion transmembrane transporter activity"/>
    <property type="evidence" value="ECO:0007669"/>
    <property type="project" value="TreeGrafter"/>
</dbReference>
<evidence type="ECO:0000256" key="3">
    <source>
        <dbReference type="ARBA" id="ARBA00022692"/>
    </source>
</evidence>
<evidence type="ECO:0000313" key="8">
    <source>
        <dbReference type="EMBL" id="KRR21841.1"/>
    </source>
</evidence>
<dbReference type="HAMAP" id="MF_00221">
    <property type="entry name" value="NRAMP"/>
    <property type="match status" value="1"/>
</dbReference>
<feature type="transmembrane region" description="Helical" evidence="7">
    <location>
        <begin position="431"/>
        <end position="453"/>
    </location>
</feature>
<evidence type="ECO:0000256" key="4">
    <source>
        <dbReference type="ARBA" id="ARBA00022847"/>
    </source>
</evidence>
<feature type="transmembrane region" description="Helical" evidence="7">
    <location>
        <begin position="322"/>
        <end position="342"/>
    </location>
</feature>
<sequence>MDARTPDLGPEAKGLLMADTTASGWRADAAADVRRSLPEVNSTISVPFGGHWSRRLLAFLGPGYLVSVGYMDPGNWATDLAGGSKFGYTLLVVILLSNLMAILLQALAARLGIVTDRDLAQACRASFSRPVNFLLWVVCEAAIIACDLAEVIGTAIALNLLFGIPLIWGALITALDAFLLLLLMNKGFRFLEAFVISLLIVIAICFSIQIVAAAPPVAAVLKGFVPSPEIVTNPEMLYIAIGIIGATVMPHNLYLHSSIVQTRAYERNDKGRREAIRWATTDSTIALMLALFINAAILIVAASTFHATGRTEVAEIGQAYELLSPLLGLGIASTLFAVALLASGLNSTVTATLAGQIVMEGFLHLRLPNWARRLVTRGIAIVPVVIVTALYGERGTGQLLVFSQVVLSMQLPFAVIPLVRFVSDRRKMGKFVIPRAVAAVAWIVAGIIVALNVKLLFETFFG</sequence>
<keyword evidence="7" id="KW-1003">Cell membrane</keyword>
<dbReference type="NCBIfam" id="NF037982">
    <property type="entry name" value="Nramp_1"/>
    <property type="match status" value="1"/>
</dbReference>
<dbReference type="InterPro" id="IPR001046">
    <property type="entry name" value="NRAMP_fam"/>
</dbReference>
<gene>
    <name evidence="7" type="primary">mntH</name>
    <name evidence="8" type="ORF">CQ13_07330</name>
</gene>
<evidence type="ECO:0000256" key="2">
    <source>
        <dbReference type="ARBA" id="ARBA00022448"/>
    </source>
</evidence>
<keyword evidence="3 7" id="KW-0812">Transmembrane</keyword>
<dbReference type="OrthoDB" id="9787548at2"/>
<dbReference type="GO" id="GO:0046872">
    <property type="term" value="F:metal ion binding"/>
    <property type="evidence" value="ECO:0007669"/>
    <property type="project" value="UniProtKB-UniRule"/>
</dbReference>
<keyword evidence="6 7" id="KW-0472">Membrane</keyword>
<dbReference type="NCBIfam" id="NF001923">
    <property type="entry name" value="PRK00701.1"/>
    <property type="match status" value="1"/>
</dbReference>
<dbReference type="GO" id="GO:0005886">
    <property type="term" value="C:plasma membrane"/>
    <property type="evidence" value="ECO:0007669"/>
    <property type="project" value="UniProtKB-SubCell"/>
</dbReference>
<feature type="transmembrane region" description="Helical" evidence="7">
    <location>
        <begin position="374"/>
        <end position="392"/>
    </location>
</feature>
<evidence type="ECO:0000256" key="1">
    <source>
        <dbReference type="ARBA" id="ARBA00004141"/>
    </source>
</evidence>
<dbReference type="GO" id="GO:0034755">
    <property type="term" value="P:iron ion transmembrane transport"/>
    <property type="evidence" value="ECO:0007669"/>
    <property type="project" value="TreeGrafter"/>
</dbReference>
<dbReference type="NCBIfam" id="TIGR01197">
    <property type="entry name" value="nramp"/>
    <property type="match status" value="1"/>
</dbReference>
<accession>A0A0R3MPI3</accession>